<dbReference type="Proteomes" id="UP000239549">
    <property type="component" value="Unassembled WGS sequence"/>
</dbReference>
<reference evidence="2" key="1">
    <citation type="submission" date="2018-02" db="EMBL/GenBank/DDBJ databases">
        <title>Genome sequence of Desulfocucumis palustris strain NAW-5.</title>
        <authorList>
            <person name="Watanabe M."/>
            <person name="Kojima H."/>
            <person name="Fukui M."/>
        </authorList>
    </citation>
    <scope>NUCLEOTIDE SEQUENCE [LARGE SCALE GENOMIC DNA]</scope>
    <source>
        <strain evidence="2">NAW-5</strain>
    </source>
</reference>
<evidence type="ECO:0000313" key="1">
    <source>
        <dbReference type="EMBL" id="GBF32395.1"/>
    </source>
</evidence>
<name>A0A2L2X898_9FIRM</name>
<proteinExistence type="predicted"/>
<dbReference type="AlphaFoldDB" id="A0A2L2X898"/>
<comment type="caution">
    <text evidence="1">The sequence shown here is derived from an EMBL/GenBank/DDBJ whole genome shotgun (WGS) entry which is preliminary data.</text>
</comment>
<sequence>MSTMRTFCPSCKYYVKISIISNRESSLKSGEIQIFVNIQFYEAGFRAKKPDYYQNVLTSITPNDNFKTSIL</sequence>
<evidence type="ECO:0000313" key="2">
    <source>
        <dbReference type="Proteomes" id="UP000239549"/>
    </source>
</evidence>
<gene>
    <name evidence="1" type="ORF">DCCM_0589</name>
</gene>
<dbReference type="EMBL" id="BFAV01000028">
    <property type="protein sequence ID" value="GBF32395.1"/>
    <property type="molecule type" value="Genomic_DNA"/>
</dbReference>
<accession>A0A2L2X898</accession>
<organism evidence="1 2">
    <name type="scientific">Desulfocucumis palustris</name>
    <dbReference type="NCBI Taxonomy" id="1898651"/>
    <lineage>
        <taxon>Bacteria</taxon>
        <taxon>Bacillati</taxon>
        <taxon>Bacillota</taxon>
        <taxon>Clostridia</taxon>
        <taxon>Eubacteriales</taxon>
        <taxon>Desulfocucumaceae</taxon>
        <taxon>Desulfocucumis</taxon>
    </lineage>
</organism>
<keyword evidence="2" id="KW-1185">Reference proteome</keyword>
<protein>
    <submittedName>
        <fullName evidence="1">Uncharacterized protein</fullName>
    </submittedName>
</protein>